<keyword evidence="5" id="KW-1185">Reference proteome</keyword>
<evidence type="ECO:0000313" key="5">
    <source>
        <dbReference type="Proteomes" id="UP001619887"/>
    </source>
</evidence>
<dbReference type="PANTHER" id="PTHR19143">
    <property type="entry name" value="FIBRINOGEN/TENASCIN/ANGIOPOEITIN"/>
    <property type="match status" value="1"/>
</dbReference>
<dbReference type="Pfam" id="PF00147">
    <property type="entry name" value="Fibrinogen_C"/>
    <property type="match status" value="1"/>
</dbReference>
<accession>A0ABD2FVY7</accession>
<dbReference type="SUPFAM" id="SSF56496">
    <property type="entry name" value="Fibrinogen C-terminal domain-like"/>
    <property type="match status" value="1"/>
</dbReference>
<dbReference type="AlphaFoldDB" id="A0ABD2FVY7"/>
<dbReference type="FunFam" id="3.90.215.10:FF:000001">
    <property type="entry name" value="Tenascin isoform 1"/>
    <property type="match status" value="1"/>
</dbReference>
<comment type="caution">
    <text evidence="4">The sequence shown here is derived from an EMBL/GenBank/DDBJ whole genome shotgun (WGS) entry which is preliminary data.</text>
</comment>
<keyword evidence="2" id="KW-0732">Signal</keyword>
<dbReference type="CDD" id="cd00087">
    <property type="entry name" value="FReD"/>
    <property type="match status" value="1"/>
</dbReference>
<feature type="signal peptide" evidence="2">
    <location>
        <begin position="1"/>
        <end position="23"/>
    </location>
</feature>
<dbReference type="InterPro" id="IPR002181">
    <property type="entry name" value="Fibrinogen_a/b/g_C_dom"/>
</dbReference>
<dbReference type="InterPro" id="IPR036056">
    <property type="entry name" value="Fibrinogen-like_C"/>
</dbReference>
<feature type="domain" description="Fibrinogen C-terminal" evidence="3">
    <location>
        <begin position="21"/>
        <end position="242"/>
    </location>
</feature>
<proteinExistence type="predicted"/>
<evidence type="ECO:0000313" key="4">
    <source>
        <dbReference type="EMBL" id="KAL3045972.1"/>
    </source>
</evidence>
<keyword evidence="1" id="KW-1015">Disulfide bond</keyword>
<organism evidence="4 5">
    <name type="scientific">Pagothenia borchgrevinki</name>
    <name type="common">Bald rockcod</name>
    <name type="synonym">Trematomus borchgrevinki</name>
    <dbReference type="NCBI Taxonomy" id="8213"/>
    <lineage>
        <taxon>Eukaryota</taxon>
        <taxon>Metazoa</taxon>
        <taxon>Chordata</taxon>
        <taxon>Craniata</taxon>
        <taxon>Vertebrata</taxon>
        <taxon>Euteleostomi</taxon>
        <taxon>Actinopterygii</taxon>
        <taxon>Neopterygii</taxon>
        <taxon>Teleostei</taxon>
        <taxon>Neoteleostei</taxon>
        <taxon>Acanthomorphata</taxon>
        <taxon>Eupercaria</taxon>
        <taxon>Perciformes</taxon>
        <taxon>Notothenioidei</taxon>
        <taxon>Nototheniidae</taxon>
        <taxon>Pagothenia</taxon>
    </lineage>
</organism>
<reference evidence="4 5" key="1">
    <citation type="journal article" date="2022" name="G3 (Bethesda)">
        <title>Evaluating Illumina-, Nanopore-, and PacBio-based genome assembly strategies with the bald notothen, Trematomus borchgrevinki.</title>
        <authorList>
            <person name="Rayamajhi N."/>
            <person name="Cheng C.C."/>
            <person name="Catchen J.M."/>
        </authorList>
    </citation>
    <scope>NUCLEOTIDE SEQUENCE [LARGE SCALE GENOMIC DNA]</scope>
    <source>
        <strain evidence="4">AGRC-2024</strain>
    </source>
</reference>
<dbReference type="SMART" id="SM00186">
    <property type="entry name" value="FBG"/>
    <property type="match status" value="1"/>
</dbReference>
<sequence>MSSVQLVSVVLVLLALLLDSGMSLVLPMDCSDIINNDNTRPSGVYTIYPIGSTSAVQVYCDMDSLGGRWTVFQRRMDGSVNFYRPWYDYKTGFGFAVGEYWLGLETLSHLTLRKKYELLVDMEDFEGVKVFARYSSFSVDPESFGFTLHVSGFTDGGAGDSMSYHNGQKFSTFDKDQDSSTVNCARTYLGAFWHNDCHYTNPNGVYLWGADSTIFAIGVDWSSWKGYDYSLKSISMKIRPVQ</sequence>
<name>A0ABD2FVY7_PAGBO</name>
<feature type="chain" id="PRO_5044798240" description="Fibrinogen C-terminal domain-containing protein" evidence="2">
    <location>
        <begin position="24"/>
        <end position="242"/>
    </location>
</feature>
<dbReference type="Gene3D" id="3.90.215.10">
    <property type="entry name" value="Gamma Fibrinogen, chain A, domain 1"/>
    <property type="match status" value="1"/>
</dbReference>
<protein>
    <recommendedName>
        <fullName evidence="3">Fibrinogen C-terminal domain-containing protein</fullName>
    </recommendedName>
</protein>
<reference evidence="4 5" key="2">
    <citation type="journal article" date="2024" name="G3 (Bethesda)">
        <title>The genome of the cryopelagic Antarctic bald notothen, Trematomus borchgrevinki.</title>
        <authorList>
            <person name="Rayamajhi N."/>
            <person name="Rivera-Colon A.G."/>
            <person name="Minhas B.F."/>
            <person name="Cheng C.C."/>
            <person name="Catchen J.M."/>
        </authorList>
    </citation>
    <scope>NUCLEOTIDE SEQUENCE [LARGE SCALE GENOMIC DNA]</scope>
    <source>
        <strain evidence="4">AGRC-2024</strain>
    </source>
</reference>
<dbReference type="EMBL" id="JBIYXZ010002085">
    <property type="protein sequence ID" value="KAL3045972.1"/>
    <property type="molecule type" value="Genomic_DNA"/>
</dbReference>
<dbReference type="NCBIfam" id="NF040941">
    <property type="entry name" value="GGGWT_bact"/>
    <property type="match status" value="1"/>
</dbReference>
<evidence type="ECO:0000259" key="3">
    <source>
        <dbReference type="PROSITE" id="PS51406"/>
    </source>
</evidence>
<gene>
    <name evidence="4" type="ORF">OYC64_004056</name>
</gene>
<dbReference type="PROSITE" id="PS51406">
    <property type="entry name" value="FIBRINOGEN_C_2"/>
    <property type="match status" value="1"/>
</dbReference>
<dbReference type="PANTHER" id="PTHR19143:SF225">
    <property type="entry name" value="MICROFIBRIL-ASSOCIATED GLYCOPROTEIN 4"/>
    <property type="match status" value="1"/>
</dbReference>
<dbReference type="InterPro" id="IPR050373">
    <property type="entry name" value="Fibrinogen_C-term_domain"/>
</dbReference>
<dbReference type="Proteomes" id="UP001619887">
    <property type="component" value="Unassembled WGS sequence"/>
</dbReference>
<dbReference type="InterPro" id="IPR014716">
    <property type="entry name" value="Fibrinogen_a/b/g_C_1"/>
</dbReference>
<evidence type="ECO:0000256" key="1">
    <source>
        <dbReference type="ARBA" id="ARBA00023157"/>
    </source>
</evidence>
<evidence type="ECO:0000256" key="2">
    <source>
        <dbReference type="SAM" id="SignalP"/>
    </source>
</evidence>